<evidence type="ECO:0000256" key="1">
    <source>
        <dbReference type="SAM" id="MobiDB-lite"/>
    </source>
</evidence>
<feature type="region of interest" description="Disordered" evidence="1">
    <location>
        <begin position="533"/>
        <end position="557"/>
    </location>
</feature>
<dbReference type="Gene3D" id="1.10.510.10">
    <property type="entry name" value="Transferase(Phosphotransferase) domain 1"/>
    <property type="match status" value="1"/>
</dbReference>
<feature type="region of interest" description="Disordered" evidence="1">
    <location>
        <begin position="582"/>
        <end position="621"/>
    </location>
</feature>
<organism evidence="3 4">
    <name type="scientific">Candidatus Competibacter phosphatis</name>
    <dbReference type="NCBI Taxonomy" id="221280"/>
    <lineage>
        <taxon>Bacteria</taxon>
        <taxon>Pseudomonadati</taxon>
        <taxon>Pseudomonadota</taxon>
        <taxon>Gammaproteobacteria</taxon>
        <taxon>Candidatus Competibacteraceae</taxon>
        <taxon>Candidatus Competibacter</taxon>
    </lineage>
</organism>
<dbReference type="Proteomes" id="UP000760480">
    <property type="component" value="Unassembled WGS sequence"/>
</dbReference>
<feature type="compositionally biased region" description="Low complexity" evidence="1">
    <location>
        <begin position="475"/>
        <end position="494"/>
    </location>
</feature>
<feature type="compositionally biased region" description="Low complexity" evidence="1">
    <location>
        <begin position="597"/>
        <end position="621"/>
    </location>
</feature>
<feature type="region of interest" description="Disordered" evidence="1">
    <location>
        <begin position="436"/>
        <end position="519"/>
    </location>
</feature>
<reference evidence="3 4" key="1">
    <citation type="submission" date="2019-03" db="EMBL/GenBank/DDBJ databases">
        <title>Metabolic reconstructions from genomes of highly enriched 'Candidatus Accumulibacter' and 'Candidatus Competibacter' bioreactor populations.</title>
        <authorList>
            <person name="Annavajhala M.K."/>
            <person name="Welles L."/>
            <person name="Abbas B."/>
            <person name="Sorokin D."/>
            <person name="Park H."/>
            <person name="Van Loosdrecht M."/>
            <person name="Chandran K."/>
        </authorList>
    </citation>
    <scope>NUCLEOTIDE SEQUENCE [LARGE SCALE GENOMIC DNA]</scope>
    <source>
        <strain evidence="3 4">SBR_G</strain>
    </source>
</reference>
<dbReference type="PROSITE" id="PS50011">
    <property type="entry name" value="PROTEIN_KINASE_DOM"/>
    <property type="match status" value="1"/>
</dbReference>
<comment type="caution">
    <text evidence="3">The sequence shown here is derived from an EMBL/GenBank/DDBJ whole genome shotgun (WGS) entry which is preliminary data.</text>
</comment>
<dbReference type="SUPFAM" id="SSF56112">
    <property type="entry name" value="Protein kinase-like (PK-like)"/>
    <property type="match status" value="1"/>
</dbReference>
<protein>
    <recommendedName>
        <fullName evidence="2">Protein kinase domain-containing protein</fullName>
    </recommendedName>
</protein>
<proteinExistence type="predicted"/>
<dbReference type="EMBL" id="SPMZ01000006">
    <property type="protein sequence ID" value="NMQ18045.1"/>
    <property type="molecule type" value="Genomic_DNA"/>
</dbReference>
<feature type="region of interest" description="Disordered" evidence="1">
    <location>
        <begin position="366"/>
        <end position="418"/>
    </location>
</feature>
<keyword evidence="4" id="KW-1185">Reference proteome</keyword>
<dbReference type="InterPro" id="IPR011009">
    <property type="entry name" value="Kinase-like_dom_sf"/>
</dbReference>
<name>A0ABX1TJJ1_9GAMM</name>
<gene>
    <name evidence="3" type="ORF">E4P82_01835</name>
</gene>
<feature type="compositionally biased region" description="Basic residues" evidence="1">
    <location>
        <begin position="533"/>
        <end position="549"/>
    </location>
</feature>
<dbReference type="InterPro" id="IPR000719">
    <property type="entry name" value="Prot_kinase_dom"/>
</dbReference>
<accession>A0ABX1TJJ1</accession>
<feature type="compositionally biased region" description="Low complexity" evidence="1">
    <location>
        <begin position="506"/>
        <end position="518"/>
    </location>
</feature>
<evidence type="ECO:0000259" key="2">
    <source>
        <dbReference type="PROSITE" id="PS50011"/>
    </source>
</evidence>
<evidence type="ECO:0000313" key="3">
    <source>
        <dbReference type="EMBL" id="NMQ18045.1"/>
    </source>
</evidence>
<feature type="compositionally biased region" description="Low complexity" evidence="1">
    <location>
        <begin position="440"/>
        <end position="467"/>
    </location>
</feature>
<feature type="domain" description="Protein kinase" evidence="2">
    <location>
        <begin position="12"/>
        <end position="309"/>
    </location>
</feature>
<evidence type="ECO:0000313" key="4">
    <source>
        <dbReference type="Proteomes" id="UP000760480"/>
    </source>
</evidence>
<sequence length="621" mass="66066">MTRLYSGAGHLVEPGKALGRGGEGAVHDIVGRPGFVAKIYHQAVGADKALKLEGMARQAHPSLLEIAAWPVDVLRAQPTGPICGFVMPKVSGYQEIHSLYGPAHRKRAFPQADWSFLVHAARNLASAFETIHARGHVIGDVNPGNVVISAQALVKLIDCDSFQIDTGNRLFPCDVGVPQFTAPELQDRPFHGLRRTPDHDAFGLALLCFHLLFMGRHPFAGRYRGKGDMPIERAIKEYRFAFGQHAAARSMESPPHTLPFTALPHPIAHLFERAFAPPNPAQRRPSAREWLLALEQLGGELRTCRHSALHKYPQRSPACPWCTLEQTSGTLFFVPPAHQSAAGGSGAGLGDTDLEPIWNRILAVEPPTDEEPPAPASTPLTPITPHPATGAAAPDPPSQRAQDGSHRRHRPSGDVDPPAIELAVAAAGGRRLVADPRQRGAAGTAAPPHGAAGRPPGADGSAGGLATARHRTTLRRQAASTARTARAPPQAGRRIPTRSATTGNRPAPASVASVSGGSLRRCGPDCRIARHRPNGAGILRHRNRRRRHPGRDPGGARFWSTLGPAALCGAVGLASDPGAPVPLRSRQGCRQSDCRRQPTPATRPTTATDRTGTAGGSRRTV</sequence>